<accession>A0A540WYD2</accession>
<reference evidence="2 3" key="1">
    <citation type="submission" date="2019-06" db="EMBL/GenBank/DDBJ databases">
        <authorList>
            <person name="Livingstone P."/>
            <person name="Whitworth D."/>
        </authorList>
    </citation>
    <scope>NUCLEOTIDE SEQUENCE [LARGE SCALE GENOMIC DNA]</scope>
    <source>
        <strain evidence="2 3">AM401</strain>
    </source>
</reference>
<dbReference type="EMBL" id="VIFM01000100">
    <property type="protein sequence ID" value="TQF13434.1"/>
    <property type="molecule type" value="Genomic_DNA"/>
</dbReference>
<feature type="region of interest" description="Disordered" evidence="1">
    <location>
        <begin position="291"/>
        <end position="342"/>
    </location>
</feature>
<gene>
    <name evidence="2" type="ORF">FJV41_23890</name>
</gene>
<evidence type="ECO:0000313" key="3">
    <source>
        <dbReference type="Proteomes" id="UP000315369"/>
    </source>
</evidence>
<dbReference type="RefSeq" id="WP_141644847.1">
    <property type="nucleotide sequence ID" value="NZ_VIFM01000100.1"/>
</dbReference>
<organism evidence="2 3">
    <name type="scientific">Myxococcus llanfairpwllgwyngyllgogerychwyrndrobwllllantysiliogogogochensis</name>
    <dbReference type="NCBI Taxonomy" id="2590453"/>
    <lineage>
        <taxon>Bacteria</taxon>
        <taxon>Pseudomonadati</taxon>
        <taxon>Myxococcota</taxon>
        <taxon>Myxococcia</taxon>
        <taxon>Myxococcales</taxon>
        <taxon>Cystobacterineae</taxon>
        <taxon>Myxococcaceae</taxon>
        <taxon>Myxococcus</taxon>
    </lineage>
</organism>
<dbReference type="Proteomes" id="UP000315369">
    <property type="component" value="Unassembled WGS sequence"/>
</dbReference>
<name>A0A540WYD2_9BACT</name>
<keyword evidence="3" id="KW-1185">Reference proteome</keyword>
<feature type="compositionally biased region" description="Pro residues" evidence="1">
    <location>
        <begin position="323"/>
        <end position="333"/>
    </location>
</feature>
<protein>
    <submittedName>
        <fullName evidence="2">Uncharacterized protein</fullName>
    </submittedName>
</protein>
<evidence type="ECO:0000313" key="2">
    <source>
        <dbReference type="EMBL" id="TQF13434.1"/>
    </source>
</evidence>
<evidence type="ECO:0000256" key="1">
    <source>
        <dbReference type="SAM" id="MobiDB-lite"/>
    </source>
</evidence>
<comment type="caution">
    <text evidence="2">The sequence shown here is derived from an EMBL/GenBank/DDBJ whole genome shotgun (WGS) entry which is preliminary data.</text>
</comment>
<dbReference type="AlphaFoldDB" id="A0A540WYD2"/>
<feature type="compositionally biased region" description="Polar residues" evidence="1">
    <location>
        <begin position="292"/>
        <end position="312"/>
    </location>
</feature>
<sequence>MKAARRARAQAHAEKGVLTGLRADELCSPRSYVVEADFAKVLGRLNGLAERHVAELDQWEASEKVTPTLGALMALLRPFHGLPAARRYSPGDRRALCGVGVQVPLRFKAKAIGRDKSTICDALELGDTLGLIRHYAPLRRVADVTANRPADQRCASIVTKDGVERARVNTHGITYLTPAGAAWLDARGITWDDLGRRKARLRGTRARVLTGILGEVFDLTKKVCRHAAKRLLPSHPTPVEEPQPQRMFSFVVAGPVDNSRANSSVERPLAAVANTGSTKPPPVPEVQFRTALPTNRSTLTPPLDNPSRSTAQHAGLSGKGAFSPPPAETPPAPVSTRPPTALEKEVERCWKRHNVEEGGKPRRFWVMNNLGDPVEVVLSGRVKKWSPALVASEAYPNEWKAARGRPDLRKEIEANFELLIGPRVRSLYAAWEAARPPGEVALCPLEGCDCTGRSGIPRTKGEALAVFGKRLEEAARRRKGQ</sequence>
<proteinExistence type="predicted"/>